<keyword evidence="9" id="KW-1185">Reference proteome</keyword>
<feature type="transmembrane region" description="Helical" evidence="6">
    <location>
        <begin position="40"/>
        <end position="60"/>
    </location>
</feature>
<dbReference type="InterPro" id="IPR013324">
    <property type="entry name" value="RNA_pol_sigma_r3/r4-like"/>
</dbReference>
<evidence type="ECO:0000259" key="7">
    <source>
        <dbReference type="Pfam" id="PF08281"/>
    </source>
</evidence>
<dbReference type="CDD" id="cd06171">
    <property type="entry name" value="Sigma70_r4"/>
    <property type="match status" value="1"/>
</dbReference>
<feature type="domain" description="RNA polymerase sigma factor 70 region 4 type 2" evidence="7">
    <location>
        <begin position="205"/>
        <end position="256"/>
    </location>
</feature>
<keyword evidence="5" id="KW-0804">Transcription</keyword>
<dbReference type="Gene3D" id="1.10.10.10">
    <property type="entry name" value="Winged helix-like DNA-binding domain superfamily/Winged helix DNA-binding domain"/>
    <property type="match status" value="1"/>
</dbReference>
<evidence type="ECO:0000313" key="8">
    <source>
        <dbReference type="EMBL" id="MEU6801623.1"/>
    </source>
</evidence>
<dbReference type="Pfam" id="PF08281">
    <property type="entry name" value="Sigma70_r4_2"/>
    <property type="match status" value="1"/>
</dbReference>
<keyword evidence="6" id="KW-0812">Transmembrane</keyword>
<organism evidence="8 9">
    <name type="scientific">Streptomyces neyagawaensis</name>
    <dbReference type="NCBI Taxonomy" id="42238"/>
    <lineage>
        <taxon>Bacteria</taxon>
        <taxon>Bacillati</taxon>
        <taxon>Actinomycetota</taxon>
        <taxon>Actinomycetes</taxon>
        <taxon>Kitasatosporales</taxon>
        <taxon>Streptomycetaceae</taxon>
        <taxon>Streptomyces</taxon>
    </lineage>
</organism>
<keyword evidence="4" id="KW-0238">DNA-binding</keyword>
<comment type="caution">
    <text evidence="8">The sequence shown here is derived from an EMBL/GenBank/DDBJ whole genome shotgun (WGS) entry which is preliminary data.</text>
</comment>
<comment type="similarity">
    <text evidence="1">Belongs to the sigma-70 factor family. ECF subfamily.</text>
</comment>
<evidence type="ECO:0000256" key="6">
    <source>
        <dbReference type="SAM" id="Phobius"/>
    </source>
</evidence>
<gene>
    <name evidence="8" type="ORF">ABZ931_11495</name>
</gene>
<name>A0ABV3AWR7_9ACTN</name>
<dbReference type="SUPFAM" id="SSF88659">
    <property type="entry name" value="Sigma3 and sigma4 domains of RNA polymerase sigma factors"/>
    <property type="match status" value="1"/>
</dbReference>
<dbReference type="SUPFAM" id="SSF88946">
    <property type="entry name" value="Sigma2 domain of RNA polymerase sigma factors"/>
    <property type="match status" value="1"/>
</dbReference>
<evidence type="ECO:0000256" key="2">
    <source>
        <dbReference type="ARBA" id="ARBA00023015"/>
    </source>
</evidence>
<protein>
    <submittedName>
        <fullName evidence="8">Sigma-70 family RNA polymerase sigma factor</fullName>
    </submittedName>
</protein>
<dbReference type="InterPro" id="IPR039425">
    <property type="entry name" value="RNA_pol_sigma-70-like"/>
</dbReference>
<dbReference type="InterPro" id="IPR013325">
    <property type="entry name" value="RNA_pol_sigma_r2"/>
</dbReference>
<keyword evidence="2" id="KW-0805">Transcription regulation</keyword>
<dbReference type="InterPro" id="IPR036388">
    <property type="entry name" value="WH-like_DNA-bd_sf"/>
</dbReference>
<dbReference type="NCBIfam" id="TIGR02937">
    <property type="entry name" value="sigma70-ECF"/>
    <property type="match status" value="1"/>
</dbReference>
<accession>A0ABV3AWR7</accession>
<dbReference type="Proteomes" id="UP001551189">
    <property type="component" value="Unassembled WGS sequence"/>
</dbReference>
<keyword evidence="6" id="KW-1133">Transmembrane helix</keyword>
<dbReference type="InterPro" id="IPR013249">
    <property type="entry name" value="RNA_pol_sigma70_r4_t2"/>
</dbReference>
<dbReference type="InterPro" id="IPR014284">
    <property type="entry name" value="RNA_pol_sigma-70_dom"/>
</dbReference>
<evidence type="ECO:0000313" key="9">
    <source>
        <dbReference type="Proteomes" id="UP001551189"/>
    </source>
</evidence>
<dbReference type="PANTHER" id="PTHR43133">
    <property type="entry name" value="RNA POLYMERASE ECF-TYPE SIGMA FACTO"/>
    <property type="match status" value="1"/>
</dbReference>
<proteinExistence type="inferred from homology"/>
<evidence type="ECO:0000256" key="5">
    <source>
        <dbReference type="ARBA" id="ARBA00023163"/>
    </source>
</evidence>
<keyword evidence="3" id="KW-0731">Sigma factor</keyword>
<evidence type="ECO:0000256" key="4">
    <source>
        <dbReference type="ARBA" id="ARBA00023125"/>
    </source>
</evidence>
<keyword evidence="6" id="KW-0472">Membrane</keyword>
<dbReference type="EMBL" id="JBEYXT010000037">
    <property type="protein sequence ID" value="MEU6801623.1"/>
    <property type="molecule type" value="Genomic_DNA"/>
</dbReference>
<evidence type="ECO:0000256" key="1">
    <source>
        <dbReference type="ARBA" id="ARBA00010641"/>
    </source>
</evidence>
<sequence>MTSGAGFAGEPRRGEVVAGTEGIFNAVIGTAGLYAATGSLWMAGAAGGVAAGLAGLRFALGRRRVSRAEATGAATEPPAPTALSPDIEAAWADGEGGMRLLEDPEERKPFEDFFREEYPRLVYAVMRLGANIPEAEDIASDAMLSTLMRWADIADPAAYTHTSARRAYFAKVKQKLREAPLEEERAREGSEPSVTDSLDLGDQERRVLRVLDRLPRAQRTVMHLHYAGLSTEEIARQLETPEATVRSNLRHARQRLRTLLSDEGLI</sequence>
<reference evidence="8 9" key="1">
    <citation type="submission" date="2024-06" db="EMBL/GenBank/DDBJ databases">
        <title>The Natural Products Discovery Center: Release of the First 8490 Sequenced Strains for Exploring Actinobacteria Biosynthetic Diversity.</title>
        <authorList>
            <person name="Kalkreuter E."/>
            <person name="Kautsar S.A."/>
            <person name="Yang D."/>
            <person name="Bader C.D."/>
            <person name="Teijaro C.N."/>
            <person name="Fluegel L."/>
            <person name="Davis C.M."/>
            <person name="Simpson J.R."/>
            <person name="Lauterbach L."/>
            <person name="Steele A.D."/>
            <person name="Gui C."/>
            <person name="Meng S."/>
            <person name="Li G."/>
            <person name="Viehrig K."/>
            <person name="Ye F."/>
            <person name="Su P."/>
            <person name="Kiefer A.F."/>
            <person name="Nichols A."/>
            <person name="Cepeda A.J."/>
            <person name="Yan W."/>
            <person name="Fan B."/>
            <person name="Jiang Y."/>
            <person name="Adhikari A."/>
            <person name="Zheng C.-J."/>
            <person name="Schuster L."/>
            <person name="Cowan T.M."/>
            <person name="Smanski M.J."/>
            <person name="Chevrette M.G."/>
            <person name="De Carvalho L.P.S."/>
            <person name="Shen B."/>
        </authorList>
    </citation>
    <scope>NUCLEOTIDE SEQUENCE [LARGE SCALE GENOMIC DNA]</scope>
    <source>
        <strain evidence="8 9">NPDC046851</strain>
    </source>
</reference>
<dbReference type="RefSeq" id="WP_359693886.1">
    <property type="nucleotide sequence ID" value="NZ_JBEYXT010000037.1"/>
</dbReference>
<dbReference type="Gene3D" id="1.10.1740.10">
    <property type="match status" value="1"/>
</dbReference>
<evidence type="ECO:0000256" key="3">
    <source>
        <dbReference type="ARBA" id="ARBA00023082"/>
    </source>
</evidence>
<dbReference type="PANTHER" id="PTHR43133:SF8">
    <property type="entry name" value="RNA POLYMERASE SIGMA FACTOR HI_1459-RELATED"/>
    <property type="match status" value="1"/>
</dbReference>